<dbReference type="Pfam" id="PF02782">
    <property type="entry name" value="FGGY_C"/>
    <property type="match status" value="1"/>
</dbReference>
<name>A0A6G0YKF4_APHCR</name>
<feature type="domain" description="Carbohydrate kinase FGGY C-terminal" evidence="5">
    <location>
        <begin position="323"/>
        <end position="533"/>
    </location>
</feature>
<dbReference type="GO" id="GO:0019321">
    <property type="term" value="P:pentose metabolic process"/>
    <property type="evidence" value="ECO:0007669"/>
    <property type="project" value="TreeGrafter"/>
</dbReference>
<dbReference type="Gene3D" id="3.30.420.40">
    <property type="match status" value="1"/>
</dbReference>
<keyword evidence="7" id="KW-1185">Reference proteome</keyword>
<protein>
    <submittedName>
        <fullName evidence="6">FGGY carbohydrate kinase domain-containing protein isoform X1</fullName>
    </submittedName>
</protein>
<evidence type="ECO:0000259" key="4">
    <source>
        <dbReference type="Pfam" id="PF00370"/>
    </source>
</evidence>
<evidence type="ECO:0000256" key="1">
    <source>
        <dbReference type="ARBA" id="ARBA00009156"/>
    </source>
</evidence>
<dbReference type="EMBL" id="VUJU01003497">
    <property type="protein sequence ID" value="KAF0757704.1"/>
    <property type="molecule type" value="Genomic_DNA"/>
</dbReference>
<evidence type="ECO:0000256" key="3">
    <source>
        <dbReference type="ARBA" id="ARBA00022777"/>
    </source>
</evidence>
<dbReference type="InterPro" id="IPR043129">
    <property type="entry name" value="ATPase_NBD"/>
</dbReference>
<dbReference type="GO" id="GO:0005737">
    <property type="term" value="C:cytoplasm"/>
    <property type="evidence" value="ECO:0007669"/>
    <property type="project" value="TreeGrafter"/>
</dbReference>
<dbReference type="Gene3D" id="1.20.58.2240">
    <property type="match status" value="1"/>
</dbReference>
<feature type="domain" description="Carbohydrate kinase FGGY N-terminal" evidence="4">
    <location>
        <begin position="16"/>
        <end position="277"/>
    </location>
</feature>
<dbReference type="InterPro" id="IPR006003">
    <property type="entry name" value="FGGY_RbtK-like"/>
</dbReference>
<gene>
    <name evidence="6" type="ORF">FWK35_00017519</name>
</gene>
<comment type="similarity">
    <text evidence="1">Belongs to the FGGY kinase family.</text>
</comment>
<accession>A0A6G0YKF4</accession>
<dbReference type="PANTHER" id="PTHR43435">
    <property type="entry name" value="RIBULOKINASE"/>
    <property type="match status" value="1"/>
</dbReference>
<comment type="caution">
    <text evidence="6">The sequence shown here is derived from an EMBL/GenBank/DDBJ whole genome shotgun (WGS) entry which is preliminary data.</text>
</comment>
<keyword evidence="2" id="KW-0808">Transferase</keyword>
<evidence type="ECO:0000259" key="5">
    <source>
        <dbReference type="Pfam" id="PF02782"/>
    </source>
</evidence>
<dbReference type="SUPFAM" id="SSF53067">
    <property type="entry name" value="Actin-like ATPase domain"/>
    <property type="match status" value="2"/>
</dbReference>
<dbReference type="PANTHER" id="PTHR43435:SF4">
    <property type="entry name" value="FGGY CARBOHYDRATE KINASE DOMAIN-CONTAINING PROTEIN"/>
    <property type="match status" value="1"/>
</dbReference>
<dbReference type="NCBIfam" id="TIGR01315">
    <property type="entry name" value="5C_CHO_kinase"/>
    <property type="match status" value="1"/>
</dbReference>
<dbReference type="Proteomes" id="UP000478052">
    <property type="component" value="Unassembled WGS sequence"/>
</dbReference>
<evidence type="ECO:0000313" key="6">
    <source>
        <dbReference type="EMBL" id="KAF0757704.1"/>
    </source>
</evidence>
<dbReference type="AlphaFoldDB" id="A0A6G0YKF4"/>
<dbReference type="CDD" id="cd07782">
    <property type="entry name" value="ASKHA_NBD_FGGY_D-RBK"/>
    <property type="match status" value="1"/>
</dbReference>
<evidence type="ECO:0000256" key="2">
    <source>
        <dbReference type="ARBA" id="ARBA00022679"/>
    </source>
</evidence>
<dbReference type="OrthoDB" id="203824at2759"/>
<organism evidence="6 7">
    <name type="scientific">Aphis craccivora</name>
    <name type="common">Cowpea aphid</name>
    <dbReference type="NCBI Taxonomy" id="307492"/>
    <lineage>
        <taxon>Eukaryota</taxon>
        <taxon>Metazoa</taxon>
        <taxon>Ecdysozoa</taxon>
        <taxon>Arthropoda</taxon>
        <taxon>Hexapoda</taxon>
        <taxon>Insecta</taxon>
        <taxon>Pterygota</taxon>
        <taxon>Neoptera</taxon>
        <taxon>Paraneoptera</taxon>
        <taxon>Hemiptera</taxon>
        <taxon>Sternorrhyncha</taxon>
        <taxon>Aphidomorpha</taxon>
        <taxon>Aphidoidea</taxon>
        <taxon>Aphididae</taxon>
        <taxon>Aphidini</taxon>
        <taxon>Aphis</taxon>
        <taxon>Aphis</taxon>
    </lineage>
</organism>
<dbReference type="GO" id="GO:0019150">
    <property type="term" value="F:D-ribulokinase activity"/>
    <property type="evidence" value="ECO:0007669"/>
    <property type="project" value="TreeGrafter"/>
</dbReference>
<sequence>MNILTIDFLSFKNNMYFIGVDVGTGSARAALVDNAGRILKKSTNVTQTWNPEENFYQQSSEDIWRSCCKVVREVTEGVSPEVIGGIGFDATCSLVVVDHDGLPLSVSKNGEQEQNVILWMDHRAKLEADFINRTNHRVLKYVGGKISLEMETPKMLWLKNNLPKNTFWNRVGKFFDLPDFLTWKATNSVSRSLCTVVCKWTYCADQAVCGFWDHSYFEEIGLNDLSQNNWSAIGNEIFEPGRPCGNGLTENAAREMGLAVGTPVATSLIDAHAGGLGMIGIGLKNQTDFKHRLVPIGHFVMIFLFEMLCIYNISTCVCVNDSLVIIGGTSTCHMLLSDQEVFVDGVWGPYYGAILPGLWLLEGGQSATGKLIDHVINTHPAAKHLNVTDGVRAEDCLNKLLMKMAKDRGLDAIDKLTEDFHVYPDFHGNRSPVADPTLKGMMVGLTLSADQENLALIYLATIQAICYGTRHIIDSMEEKSGGSLDIQEILMCGGLSQNVVFLQCQANVTALPVRTSTEDDPVLIGSAMLAAAASLSSKSSTELHPCSSSLRDAIALMASDARTIHPSLDLQEYHKRKYSVYLEMLKNQKMYKVIMSRNP</sequence>
<dbReference type="InterPro" id="IPR018485">
    <property type="entry name" value="FGGY_C"/>
</dbReference>
<dbReference type="InterPro" id="IPR018484">
    <property type="entry name" value="FGGY_N"/>
</dbReference>
<evidence type="ECO:0000313" key="7">
    <source>
        <dbReference type="Proteomes" id="UP000478052"/>
    </source>
</evidence>
<reference evidence="6 7" key="1">
    <citation type="submission" date="2019-08" db="EMBL/GenBank/DDBJ databases">
        <title>Whole genome of Aphis craccivora.</title>
        <authorList>
            <person name="Voronova N.V."/>
            <person name="Shulinski R.S."/>
            <person name="Bandarenka Y.V."/>
            <person name="Zhorov D.G."/>
            <person name="Warner D."/>
        </authorList>
    </citation>
    <scope>NUCLEOTIDE SEQUENCE [LARGE SCALE GENOMIC DNA]</scope>
    <source>
        <strain evidence="6">180601</strain>
        <tissue evidence="6">Whole Body</tissue>
    </source>
</reference>
<dbReference type="Pfam" id="PF00370">
    <property type="entry name" value="FGGY_N"/>
    <property type="match status" value="1"/>
</dbReference>
<keyword evidence="3 6" id="KW-0418">Kinase</keyword>
<proteinExistence type="inferred from homology"/>